<dbReference type="Proteomes" id="UP000320762">
    <property type="component" value="Unassembled WGS sequence"/>
</dbReference>
<dbReference type="AlphaFoldDB" id="A0A550CQD8"/>
<evidence type="ECO:0000313" key="1">
    <source>
        <dbReference type="EMBL" id="TRM67012.1"/>
    </source>
</evidence>
<comment type="caution">
    <text evidence="1">The sequence shown here is derived from an EMBL/GenBank/DDBJ whole genome shotgun (WGS) entry which is preliminary data.</text>
</comment>
<evidence type="ECO:0008006" key="3">
    <source>
        <dbReference type="Google" id="ProtNLM"/>
    </source>
</evidence>
<name>A0A550CQD8_9AGAR</name>
<accession>A0A550CQD8</accession>
<organism evidence="1 2">
    <name type="scientific">Schizophyllum amplum</name>
    <dbReference type="NCBI Taxonomy" id="97359"/>
    <lineage>
        <taxon>Eukaryota</taxon>
        <taxon>Fungi</taxon>
        <taxon>Dikarya</taxon>
        <taxon>Basidiomycota</taxon>
        <taxon>Agaricomycotina</taxon>
        <taxon>Agaricomycetes</taxon>
        <taxon>Agaricomycetidae</taxon>
        <taxon>Agaricales</taxon>
        <taxon>Schizophyllaceae</taxon>
        <taxon>Schizophyllum</taxon>
    </lineage>
</organism>
<evidence type="ECO:0000313" key="2">
    <source>
        <dbReference type="Proteomes" id="UP000320762"/>
    </source>
</evidence>
<gene>
    <name evidence="1" type="ORF">BD626DRAFT_566060</name>
</gene>
<proteinExistence type="predicted"/>
<dbReference type="EMBL" id="VDMD01000003">
    <property type="protein sequence ID" value="TRM67012.1"/>
    <property type="molecule type" value="Genomic_DNA"/>
</dbReference>
<protein>
    <recommendedName>
        <fullName evidence="3">Chitin-binding type-3 domain-containing protein</fullName>
    </recommendedName>
</protein>
<keyword evidence="2" id="KW-1185">Reference proteome</keyword>
<sequence length="68" mass="7732">MPIERATSGVPATTAIWKEGTTYEAGAHACIPYKVNNRWYSHNYICIVGHRADNTNKPPNSEYWQPRP</sequence>
<reference evidence="1 2" key="1">
    <citation type="journal article" date="2019" name="New Phytol.">
        <title>Comparative genomics reveals unique wood-decay strategies and fruiting body development in the Schizophyllaceae.</title>
        <authorList>
            <person name="Almasi E."/>
            <person name="Sahu N."/>
            <person name="Krizsan K."/>
            <person name="Balint B."/>
            <person name="Kovacs G.M."/>
            <person name="Kiss B."/>
            <person name="Cseklye J."/>
            <person name="Drula E."/>
            <person name="Henrissat B."/>
            <person name="Nagy I."/>
            <person name="Chovatia M."/>
            <person name="Adam C."/>
            <person name="LaButti K."/>
            <person name="Lipzen A."/>
            <person name="Riley R."/>
            <person name="Grigoriev I.V."/>
            <person name="Nagy L.G."/>
        </authorList>
    </citation>
    <scope>NUCLEOTIDE SEQUENCE [LARGE SCALE GENOMIC DNA]</scope>
    <source>
        <strain evidence="1 2">NL-1724</strain>
    </source>
</reference>